<keyword evidence="3" id="KW-1185">Reference proteome</keyword>
<dbReference type="AlphaFoldDB" id="B9L5G9"/>
<sequence length="80" mass="8630">MDGTRDVVEWYDARSSRRGTGSTTAAGFVRPVLAATTGAHRDAATERRRDDQLTERAGGKLAVTRIERPLCAVLSRAITG</sequence>
<geneLocation type="plasmid" evidence="3">
    <name>Tros</name>
</geneLocation>
<evidence type="ECO:0000313" key="2">
    <source>
        <dbReference type="EMBL" id="ACM07012.1"/>
    </source>
</evidence>
<evidence type="ECO:0000313" key="3">
    <source>
        <dbReference type="Proteomes" id="UP000000447"/>
    </source>
</evidence>
<reference evidence="2 3" key="1">
    <citation type="journal article" date="2009" name="PLoS ONE">
        <title>Complete genome sequence of the aerobic CO-oxidizing thermophile Thermomicrobium roseum.</title>
        <authorList>
            <person name="Wu D."/>
            <person name="Raymond J."/>
            <person name="Wu M."/>
            <person name="Chatterji S."/>
            <person name="Ren Q."/>
            <person name="Graham J.E."/>
            <person name="Bryant D.A."/>
            <person name="Robb F."/>
            <person name="Colman A."/>
            <person name="Tallon L.J."/>
            <person name="Badger J.H."/>
            <person name="Madupu R."/>
            <person name="Ward N.L."/>
            <person name="Eisen J.A."/>
        </authorList>
    </citation>
    <scope>NUCLEOTIDE SEQUENCE [LARGE SCALE GENOMIC DNA]</scope>
    <source>
        <strain evidence="3">ATCC 27502 / DSM 5159 / P-2</strain>
        <plasmid evidence="2">unnamed</plasmid>
    </source>
</reference>
<dbReference type="HOGENOM" id="CLU_2588596_0_0_0"/>
<dbReference type="EMBL" id="CP001276">
    <property type="protein sequence ID" value="ACM07012.1"/>
    <property type="molecule type" value="Genomic_DNA"/>
</dbReference>
<feature type="compositionally biased region" description="Basic and acidic residues" evidence="1">
    <location>
        <begin position="39"/>
        <end position="56"/>
    </location>
</feature>
<dbReference type="KEGG" id="tro:trd_A0096"/>
<dbReference type="Proteomes" id="UP000000447">
    <property type="component" value="Plasmid unnamed"/>
</dbReference>
<name>B9L5G9_THERP</name>
<keyword evidence="2" id="KW-0614">Plasmid</keyword>
<organism evidence="2 3">
    <name type="scientific">Thermomicrobium roseum (strain ATCC 27502 / DSM 5159 / P-2)</name>
    <dbReference type="NCBI Taxonomy" id="309801"/>
    <lineage>
        <taxon>Bacteria</taxon>
        <taxon>Pseudomonadati</taxon>
        <taxon>Thermomicrobiota</taxon>
        <taxon>Thermomicrobia</taxon>
        <taxon>Thermomicrobiales</taxon>
        <taxon>Thermomicrobiaceae</taxon>
        <taxon>Thermomicrobium</taxon>
    </lineage>
</organism>
<protein>
    <submittedName>
        <fullName evidence="2">Uncharacterized protein</fullName>
    </submittedName>
</protein>
<gene>
    <name evidence="2" type="ordered locus">trd_A0096</name>
</gene>
<feature type="region of interest" description="Disordered" evidence="1">
    <location>
        <begin position="37"/>
        <end position="56"/>
    </location>
</feature>
<proteinExistence type="predicted"/>
<evidence type="ECO:0000256" key="1">
    <source>
        <dbReference type="SAM" id="MobiDB-lite"/>
    </source>
</evidence>
<accession>B9L5G9</accession>